<dbReference type="EMBL" id="JACHXQ010000021">
    <property type="protein sequence ID" value="MBB3185834.1"/>
    <property type="molecule type" value="Genomic_DNA"/>
</dbReference>
<dbReference type="InterPro" id="IPR002525">
    <property type="entry name" value="Transp_IS110-like_N"/>
</dbReference>
<feature type="domain" description="Transposase IS110-like N-terminal" evidence="1">
    <location>
        <begin position="31"/>
        <end position="179"/>
    </location>
</feature>
<evidence type="ECO:0000313" key="4">
    <source>
        <dbReference type="Proteomes" id="UP000563050"/>
    </source>
</evidence>
<accession>A0A7W5DMV4</accession>
<dbReference type="AlphaFoldDB" id="A0A7W5DMV4"/>
<sequence>MKQSNATQRVVVEGTAAPRISSASDVHAAYIGLDVHKASISVAIAEAGRQTPEFRGEIPNEPQAIDTLVRQLSERFTGQPLLFSYEAGPCGYGVYHQVQASGHDCEVVAPTLIPQRSGDRIKTDRRDAKMLARLSRSGELTPVWVPTPEQEAIRDLTRAREDMKAGELRARQRLNAFLLRHRKVYPGKSKWGPAHFRWLETVRFETPVQQIVLQEYIEAMREAQCRVAGLEKQMAAVLPIWSLAPVVEAIQAMRGVSLITAMTVLAELGDISRFDSPRQLMAYLGLVPSEHSSGGSRRQGGITKTGNGHVRRVLVEAAWSYRYPARKTRIIQRRAEKTSPAVQVIAWEAQKRLCGRYRRLAATGKVKQQVTTAVARELAGFLWAIACEAMGKPHASRAVA</sequence>
<dbReference type="PANTHER" id="PTHR33055">
    <property type="entry name" value="TRANSPOSASE FOR INSERTION SEQUENCE ELEMENT IS1111A"/>
    <property type="match status" value="1"/>
</dbReference>
<name>A0A7W5DMV4_9GAMM</name>
<keyword evidence="4" id="KW-1185">Reference proteome</keyword>
<dbReference type="GO" id="GO:0003677">
    <property type="term" value="F:DNA binding"/>
    <property type="evidence" value="ECO:0007669"/>
    <property type="project" value="InterPro"/>
</dbReference>
<evidence type="ECO:0000313" key="3">
    <source>
        <dbReference type="EMBL" id="MBB3185834.1"/>
    </source>
</evidence>
<dbReference type="Proteomes" id="UP000563050">
    <property type="component" value="Unassembled WGS sequence"/>
</dbReference>
<dbReference type="RefSeq" id="WP_246378704.1">
    <property type="nucleotide sequence ID" value="NZ_JACHXQ010000021.1"/>
</dbReference>
<organism evidence="3 4">
    <name type="scientific">Halomonas fontilapidosi</name>
    <dbReference type="NCBI Taxonomy" id="616675"/>
    <lineage>
        <taxon>Bacteria</taxon>
        <taxon>Pseudomonadati</taxon>
        <taxon>Pseudomonadota</taxon>
        <taxon>Gammaproteobacteria</taxon>
        <taxon>Oceanospirillales</taxon>
        <taxon>Halomonadaceae</taxon>
        <taxon>Halomonas</taxon>
    </lineage>
</organism>
<dbReference type="Pfam" id="PF01548">
    <property type="entry name" value="DEDD_Tnp_IS110"/>
    <property type="match status" value="1"/>
</dbReference>
<evidence type="ECO:0000259" key="1">
    <source>
        <dbReference type="Pfam" id="PF01548"/>
    </source>
</evidence>
<dbReference type="NCBIfam" id="NF033542">
    <property type="entry name" value="transpos_IS110"/>
    <property type="match status" value="1"/>
</dbReference>
<feature type="domain" description="Transposase IS116/IS110/IS902 C-terminal" evidence="2">
    <location>
        <begin position="248"/>
        <end position="321"/>
    </location>
</feature>
<evidence type="ECO:0000259" key="2">
    <source>
        <dbReference type="Pfam" id="PF02371"/>
    </source>
</evidence>
<dbReference type="Pfam" id="PF02371">
    <property type="entry name" value="Transposase_20"/>
    <property type="match status" value="1"/>
</dbReference>
<dbReference type="InterPro" id="IPR003346">
    <property type="entry name" value="Transposase_20"/>
</dbReference>
<comment type="caution">
    <text evidence="3">The sequence shown here is derived from an EMBL/GenBank/DDBJ whole genome shotgun (WGS) entry which is preliminary data.</text>
</comment>
<reference evidence="3 4" key="1">
    <citation type="submission" date="2020-08" db="EMBL/GenBank/DDBJ databases">
        <title>Genomic Encyclopedia of Type Strains, Phase III (KMG-III): the genomes of soil and plant-associated and newly described type strains.</title>
        <authorList>
            <person name="Whitman W."/>
        </authorList>
    </citation>
    <scope>NUCLEOTIDE SEQUENCE [LARGE SCALE GENOMIC DNA]</scope>
    <source>
        <strain evidence="3 4">CECT 7341</strain>
    </source>
</reference>
<dbReference type="GO" id="GO:0004803">
    <property type="term" value="F:transposase activity"/>
    <property type="evidence" value="ECO:0007669"/>
    <property type="project" value="InterPro"/>
</dbReference>
<dbReference type="InterPro" id="IPR047650">
    <property type="entry name" value="Transpos_IS110"/>
</dbReference>
<proteinExistence type="predicted"/>
<dbReference type="GO" id="GO:0006313">
    <property type="term" value="P:DNA transposition"/>
    <property type="evidence" value="ECO:0007669"/>
    <property type="project" value="InterPro"/>
</dbReference>
<gene>
    <name evidence="3" type="ORF">FHR95_003430</name>
</gene>
<protein>
    <submittedName>
        <fullName evidence="3">Transposase</fullName>
    </submittedName>
</protein>